<keyword evidence="1" id="KW-1133">Transmembrane helix</keyword>
<keyword evidence="1" id="KW-0472">Membrane</keyword>
<feature type="transmembrane region" description="Helical" evidence="1">
    <location>
        <begin position="227"/>
        <end position="248"/>
    </location>
</feature>
<dbReference type="PANTHER" id="PTHR36833">
    <property type="entry name" value="SLR0610 PROTEIN-RELATED"/>
    <property type="match status" value="1"/>
</dbReference>
<feature type="transmembrane region" description="Helical" evidence="1">
    <location>
        <begin position="146"/>
        <end position="171"/>
    </location>
</feature>
<dbReference type="RefSeq" id="WP_203994628.1">
    <property type="nucleotide sequence ID" value="NZ_BOPG01000024.1"/>
</dbReference>
<comment type="caution">
    <text evidence="2">The sequence shown here is derived from an EMBL/GenBank/DDBJ whole genome shotgun (WGS) entry which is preliminary data.</text>
</comment>
<evidence type="ECO:0008006" key="4">
    <source>
        <dbReference type="Google" id="ProtNLM"/>
    </source>
</evidence>
<dbReference type="InterPro" id="IPR010390">
    <property type="entry name" value="ABC-2_transporter-like"/>
</dbReference>
<feature type="transmembrane region" description="Helical" evidence="1">
    <location>
        <begin position="21"/>
        <end position="47"/>
    </location>
</feature>
<proteinExistence type="predicted"/>
<dbReference type="AlphaFoldDB" id="A0A8J3Z2Q2"/>
<evidence type="ECO:0000256" key="1">
    <source>
        <dbReference type="SAM" id="Phobius"/>
    </source>
</evidence>
<feature type="transmembrane region" description="Helical" evidence="1">
    <location>
        <begin position="107"/>
        <end position="134"/>
    </location>
</feature>
<organism evidence="2 3">
    <name type="scientific">Virgisporangium aurantiacum</name>
    <dbReference type="NCBI Taxonomy" id="175570"/>
    <lineage>
        <taxon>Bacteria</taxon>
        <taxon>Bacillati</taxon>
        <taxon>Actinomycetota</taxon>
        <taxon>Actinomycetes</taxon>
        <taxon>Micromonosporales</taxon>
        <taxon>Micromonosporaceae</taxon>
        <taxon>Virgisporangium</taxon>
    </lineage>
</organism>
<evidence type="ECO:0000313" key="2">
    <source>
        <dbReference type="EMBL" id="GIJ56371.1"/>
    </source>
</evidence>
<name>A0A8J3Z2Q2_9ACTN</name>
<gene>
    <name evidence="2" type="ORF">Vau01_038870</name>
</gene>
<keyword evidence="3" id="KW-1185">Reference proteome</keyword>
<sequence length="258" mass="27480">MKLLRLFAAGFSMSVRRMLAFRANLFFDIAVAVAGLTSTVGTILLVFTQTDQLAGWTRSETLVLAGTFQLLSGIKATFIDPNLSWFPSRGIREGNLDAYLLQPAPSLFLASLTTANPLALVQTLLGLGVVVIGAGRVPSPAGVAAWLLLLVVGALVTWALGVLLACLAFWAPRLELDVFYGAAWQLGRYPVDVYRQPLRSMLTYVLPLTLIATLPAGVLLRDPRPAVVLGSVAGGVSAALLATAVWRLGLRRYTGATS</sequence>
<dbReference type="PANTHER" id="PTHR36833:SF1">
    <property type="entry name" value="INTEGRAL MEMBRANE TRANSPORT PROTEIN"/>
    <property type="match status" value="1"/>
</dbReference>
<evidence type="ECO:0000313" key="3">
    <source>
        <dbReference type="Proteomes" id="UP000612585"/>
    </source>
</evidence>
<dbReference type="EMBL" id="BOPG01000024">
    <property type="protein sequence ID" value="GIJ56371.1"/>
    <property type="molecule type" value="Genomic_DNA"/>
</dbReference>
<keyword evidence="1" id="KW-0812">Transmembrane</keyword>
<accession>A0A8J3Z2Q2</accession>
<protein>
    <recommendedName>
        <fullName evidence="4">ABC-2 type transport system permease protein</fullName>
    </recommendedName>
</protein>
<dbReference type="Pfam" id="PF06182">
    <property type="entry name" value="ABC2_membrane_6"/>
    <property type="match status" value="1"/>
</dbReference>
<reference evidence="2" key="1">
    <citation type="submission" date="2021-01" db="EMBL/GenBank/DDBJ databases">
        <title>Whole genome shotgun sequence of Virgisporangium aurantiacum NBRC 16421.</title>
        <authorList>
            <person name="Komaki H."/>
            <person name="Tamura T."/>
        </authorList>
    </citation>
    <scope>NUCLEOTIDE SEQUENCE</scope>
    <source>
        <strain evidence="2">NBRC 16421</strain>
    </source>
</reference>
<dbReference type="Proteomes" id="UP000612585">
    <property type="component" value="Unassembled WGS sequence"/>
</dbReference>
<feature type="transmembrane region" description="Helical" evidence="1">
    <location>
        <begin position="201"/>
        <end position="220"/>
    </location>
</feature>